<name>A0ABV0BV53_9SPHI</name>
<feature type="transmembrane region" description="Helical" evidence="1">
    <location>
        <begin position="42"/>
        <end position="64"/>
    </location>
</feature>
<dbReference type="EMBL" id="JBDJNQ010000007">
    <property type="protein sequence ID" value="MEN5378675.1"/>
    <property type="molecule type" value="Genomic_DNA"/>
</dbReference>
<feature type="transmembrane region" description="Helical" evidence="1">
    <location>
        <begin position="76"/>
        <end position="97"/>
    </location>
</feature>
<feature type="transmembrane region" description="Helical" evidence="1">
    <location>
        <begin position="152"/>
        <end position="179"/>
    </location>
</feature>
<comment type="caution">
    <text evidence="2">The sequence shown here is derived from an EMBL/GenBank/DDBJ whole genome shotgun (WGS) entry which is preliminary data.</text>
</comment>
<evidence type="ECO:0000256" key="1">
    <source>
        <dbReference type="SAM" id="Phobius"/>
    </source>
</evidence>
<evidence type="ECO:0000313" key="3">
    <source>
        <dbReference type="Proteomes" id="UP001409291"/>
    </source>
</evidence>
<protein>
    <submittedName>
        <fullName evidence="2">DUF1345 domain-containing protein</fullName>
    </submittedName>
</protein>
<gene>
    <name evidence="2" type="ORF">ABE541_15535</name>
</gene>
<dbReference type="InterPro" id="IPR009781">
    <property type="entry name" value="DUF1345"/>
</dbReference>
<keyword evidence="1" id="KW-1133">Transmembrane helix</keyword>
<evidence type="ECO:0000313" key="2">
    <source>
        <dbReference type="EMBL" id="MEN5378675.1"/>
    </source>
</evidence>
<keyword evidence="1" id="KW-0472">Membrane</keyword>
<dbReference type="RefSeq" id="WP_232789291.1">
    <property type="nucleotide sequence ID" value="NZ_JBDJNQ010000007.1"/>
</dbReference>
<organism evidence="2 3">
    <name type="scientific">Sphingobacterium kitahiroshimense</name>
    <dbReference type="NCBI Taxonomy" id="470446"/>
    <lineage>
        <taxon>Bacteria</taxon>
        <taxon>Pseudomonadati</taxon>
        <taxon>Bacteroidota</taxon>
        <taxon>Sphingobacteriia</taxon>
        <taxon>Sphingobacteriales</taxon>
        <taxon>Sphingobacteriaceae</taxon>
        <taxon>Sphingobacterium</taxon>
    </lineage>
</organism>
<keyword evidence="1" id="KW-0812">Transmembrane</keyword>
<dbReference type="Proteomes" id="UP001409291">
    <property type="component" value="Unassembled WGS sequence"/>
</dbReference>
<proteinExistence type="predicted"/>
<dbReference type="Pfam" id="PF07077">
    <property type="entry name" value="DUF1345"/>
    <property type="match status" value="1"/>
</dbReference>
<reference evidence="2 3" key="1">
    <citation type="submission" date="2024-04" db="EMBL/GenBank/DDBJ databases">
        <title>WGS of bacteria from Torrens River.</title>
        <authorList>
            <person name="Wyrsch E.R."/>
            <person name="Drigo B."/>
        </authorList>
    </citation>
    <scope>NUCLEOTIDE SEQUENCE [LARGE SCALE GENOMIC DNA]</scope>
    <source>
        <strain evidence="2 3">TWI391</strain>
    </source>
</reference>
<sequence length="180" mass="20240">MSAILFWITFSLSYSAVSWFIFYQMPVNRIVRKAASEDGSRLFVSIFILMASFACLFAVLLIIITDNTTDMPKGASISICVLSMMSSWFLVHTTYVFHYAHLYYADGATGKGLDFPGDEKPDYMDFAYFSFVLGCTFQVSDIEVSSRKIRRVVLFHGLLAFALNTFVVALTINIISGLIH</sequence>
<keyword evidence="3" id="KW-1185">Reference proteome</keyword>
<accession>A0ABV0BV53</accession>